<dbReference type="Proteomes" id="UP000324176">
    <property type="component" value="Unassembled WGS sequence"/>
</dbReference>
<proteinExistence type="predicted"/>
<dbReference type="PATRIC" id="fig|44574.3.peg.1495"/>
<evidence type="ECO:0000313" key="7">
    <source>
        <dbReference type="Proteomes" id="UP000324176"/>
    </source>
</evidence>
<dbReference type="EMBL" id="VNHT01000006">
    <property type="protein sequence ID" value="TYP92341.1"/>
    <property type="molecule type" value="Genomic_DNA"/>
</dbReference>
<dbReference type="SUPFAM" id="SSF51735">
    <property type="entry name" value="NAD(P)-binding Rossmann-fold domains"/>
    <property type="match status" value="1"/>
</dbReference>
<dbReference type="EMBL" id="CP011451">
    <property type="protein sequence ID" value="AKH37506.1"/>
    <property type="molecule type" value="Genomic_DNA"/>
</dbReference>
<dbReference type="RefSeq" id="WP_046849587.1">
    <property type="nucleotide sequence ID" value="NZ_CP011451.1"/>
</dbReference>
<dbReference type="Gene3D" id="3.40.50.720">
    <property type="entry name" value="NAD(P)-binding Rossmann-like Domain"/>
    <property type="match status" value="1"/>
</dbReference>
<dbReference type="OrthoDB" id="5292533at2"/>
<evidence type="ECO:0000313" key="5">
    <source>
        <dbReference type="Proteomes" id="UP000034156"/>
    </source>
</evidence>
<evidence type="ECO:0000259" key="1">
    <source>
        <dbReference type="Pfam" id="PF01370"/>
    </source>
</evidence>
<reference evidence="5" key="1">
    <citation type="submission" date="2015-05" db="EMBL/GenBank/DDBJ databases">
        <title>Draft genome of Nitrosomonas communis strain Nm2.</title>
        <authorList>
            <person name="Kozlowski J.A."/>
            <person name="Kits K.D."/>
            <person name="Stein L.Y."/>
        </authorList>
    </citation>
    <scope>NUCLEOTIDE SEQUENCE [LARGE SCALE GENOMIC DNA]</scope>
    <source>
        <strain evidence="5">Nm2</strain>
    </source>
</reference>
<reference evidence="2 5" key="2">
    <citation type="journal article" date="2016" name="Genome Announc.">
        <title>Genome Sequence of Nitrosomonas communis Strain Nm2, a Mesophilic Ammonia-Oxidizing Bacterium Isolated from Mediterranean Soil.</title>
        <authorList>
            <person name="Kozlowski J.A."/>
            <person name="Kits K.D."/>
            <person name="Stein L.Y."/>
        </authorList>
    </citation>
    <scope>NUCLEOTIDE SEQUENCE [LARGE SCALE GENOMIC DNA]</scope>
    <source>
        <strain evidence="2 5">Nm2</strain>
    </source>
</reference>
<reference evidence="3 6" key="3">
    <citation type="submission" date="2016-10" db="EMBL/GenBank/DDBJ databases">
        <authorList>
            <person name="de Groot N.N."/>
        </authorList>
    </citation>
    <scope>NUCLEOTIDE SEQUENCE [LARGE SCALE GENOMIC DNA]</scope>
    <source>
        <strain evidence="3 6">Nm110</strain>
    </source>
</reference>
<name>A0A0F7KD84_9PROT</name>
<feature type="domain" description="NAD-dependent epimerase/dehydratase" evidence="1">
    <location>
        <begin position="5"/>
        <end position="197"/>
    </location>
</feature>
<accession>A0A0F7KD84</accession>
<dbReference type="Proteomes" id="UP000034156">
    <property type="component" value="Chromosome"/>
</dbReference>
<evidence type="ECO:0000313" key="3">
    <source>
        <dbReference type="EMBL" id="SDW22608.1"/>
    </source>
</evidence>
<keyword evidence="5" id="KW-1185">Reference proteome</keyword>
<dbReference type="InterPro" id="IPR001509">
    <property type="entry name" value="Epimerase_deHydtase"/>
</dbReference>
<dbReference type="AlphaFoldDB" id="A0A0F7KD84"/>
<evidence type="ECO:0000313" key="6">
    <source>
        <dbReference type="Proteomes" id="UP000183454"/>
    </source>
</evidence>
<dbReference type="InterPro" id="IPR051207">
    <property type="entry name" value="ComplexI_NDUFA9_subunit"/>
</dbReference>
<evidence type="ECO:0000313" key="4">
    <source>
        <dbReference type="EMBL" id="TYP92341.1"/>
    </source>
</evidence>
<gene>
    <name evidence="2" type="ORF">AAW31_06250</name>
    <name evidence="4" type="ORF">BCL69_100626</name>
    <name evidence="3" type="ORF">SAMN05421882_100586</name>
</gene>
<sequence>MSQVVAVTGATGFIGRALLDTLLESKWRIRALTRKFSSVKRENLEWVHGDLDNHESLRRLVSGAYAVIHCAGAVRGNSLESFLQNNVVGTDNLLRAILEQNLSPRFLFVSSLAARESKLSWYATSKFKAEQLINSCSDNMPCTIFRPAAVYGPGDKELQPLFKATHYGVLPAIGDLINHFGLLHVNDLVSAIQYWLCTDKPIKGTFEIDDGTPGGYTYRSVAAIAQDVLGKPVRCIRLPDLILQLIAHANLWASRLLGYSPMLTPGKVCELQHPDWVCDITPLRQNLVNWYPNFRLCDTLPQLIKL</sequence>
<dbReference type="PANTHER" id="PTHR12126">
    <property type="entry name" value="NADH-UBIQUINONE OXIDOREDUCTASE 39 KDA SUBUNIT-RELATED"/>
    <property type="match status" value="1"/>
</dbReference>
<organism evidence="2 5">
    <name type="scientific">Nitrosomonas communis</name>
    <dbReference type="NCBI Taxonomy" id="44574"/>
    <lineage>
        <taxon>Bacteria</taxon>
        <taxon>Pseudomonadati</taxon>
        <taxon>Pseudomonadota</taxon>
        <taxon>Betaproteobacteria</taxon>
        <taxon>Nitrosomonadales</taxon>
        <taxon>Nitrosomonadaceae</taxon>
        <taxon>Nitrosomonas</taxon>
    </lineage>
</organism>
<dbReference type="GO" id="GO:0044877">
    <property type="term" value="F:protein-containing complex binding"/>
    <property type="evidence" value="ECO:0007669"/>
    <property type="project" value="TreeGrafter"/>
</dbReference>
<dbReference type="Proteomes" id="UP000183454">
    <property type="component" value="Unassembled WGS sequence"/>
</dbReference>
<evidence type="ECO:0000313" key="2">
    <source>
        <dbReference type="EMBL" id="AKH37506.1"/>
    </source>
</evidence>
<reference evidence="4 7" key="4">
    <citation type="submission" date="2019-07" db="EMBL/GenBank/DDBJ databases">
        <title>Active sludge and wastewater microbial communities from Klosterneuburg, Austria.</title>
        <authorList>
            <person name="Wagner M."/>
        </authorList>
    </citation>
    <scope>NUCLEOTIDE SEQUENCE [LARGE SCALE GENOMIC DNA]</scope>
    <source>
        <strain evidence="4 7">Nm2</strain>
    </source>
</reference>
<dbReference type="Pfam" id="PF01370">
    <property type="entry name" value="Epimerase"/>
    <property type="match status" value="1"/>
</dbReference>
<dbReference type="EMBL" id="FNNH01000005">
    <property type="protein sequence ID" value="SDW22608.1"/>
    <property type="molecule type" value="Genomic_DNA"/>
</dbReference>
<protein>
    <submittedName>
        <fullName evidence="2 3">Epimerase</fullName>
    </submittedName>
</protein>
<dbReference type="PANTHER" id="PTHR12126:SF11">
    <property type="entry name" value="NADH DEHYDROGENASE [UBIQUINONE] 1 ALPHA SUBCOMPLEX SUBUNIT 9, MITOCHONDRIAL"/>
    <property type="match status" value="1"/>
</dbReference>
<dbReference type="KEGG" id="nco:AAW31_06250"/>
<dbReference type="InterPro" id="IPR036291">
    <property type="entry name" value="NAD(P)-bd_dom_sf"/>
</dbReference>